<accession>S8C623</accession>
<comment type="caution">
    <text evidence="2">The sequence shown here is derived from an EMBL/GenBank/DDBJ whole genome shotgun (WGS) entry which is preliminary data.</text>
</comment>
<gene>
    <name evidence="2" type="ORF">M569_12589</name>
</gene>
<evidence type="ECO:0000256" key="1">
    <source>
        <dbReference type="SAM" id="MobiDB-lite"/>
    </source>
</evidence>
<dbReference type="EMBL" id="AUSU01006314">
    <property type="protein sequence ID" value="EPS62204.1"/>
    <property type="molecule type" value="Genomic_DNA"/>
</dbReference>
<dbReference type="Proteomes" id="UP000015453">
    <property type="component" value="Unassembled WGS sequence"/>
</dbReference>
<protein>
    <submittedName>
        <fullName evidence="2">Uncharacterized protein</fullName>
    </submittedName>
</protein>
<feature type="region of interest" description="Disordered" evidence="1">
    <location>
        <begin position="36"/>
        <end position="95"/>
    </location>
</feature>
<proteinExistence type="predicted"/>
<sequence length="109" mass="11854">MVSPKPVATEMAESIGEEVSVKVDTIVTVDLTGGAGKELVSDTGQEQSVGMPDPHIPIHIDPVKERSTVEEVPPDATEGQKSLEETDEQLEETNRKLLALLERQPKDDH</sequence>
<name>S8C623_9LAMI</name>
<dbReference type="AlphaFoldDB" id="S8C623"/>
<keyword evidence="3" id="KW-1185">Reference proteome</keyword>
<reference evidence="2 3" key="1">
    <citation type="journal article" date="2013" name="BMC Genomics">
        <title>The miniature genome of a carnivorous plant Genlisea aurea contains a low number of genes and short non-coding sequences.</title>
        <authorList>
            <person name="Leushkin E.V."/>
            <person name="Sutormin R.A."/>
            <person name="Nabieva E.R."/>
            <person name="Penin A.A."/>
            <person name="Kondrashov A.S."/>
            <person name="Logacheva M.D."/>
        </authorList>
    </citation>
    <scope>NUCLEOTIDE SEQUENCE [LARGE SCALE GENOMIC DNA]</scope>
</reference>
<feature type="compositionally biased region" description="Basic and acidic residues" evidence="1">
    <location>
        <begin position="56"/>
        <end position="69"/>
    </location>
</feature>
<evidence type="ECO:0000313" key="2">
    <source>
        <dbReference type="EMBL" id="EPS62204.1"/>
    </source>
</evidence>
<evidence type="ECO:0000313" key="3">
    <source>
        <dbReference type="Proteomes" id="UP000015453"/>
    </source>
</evidence>
<organism evidence="2 3">
    <name type="scientific">Genlisea aurea</name>
    <dbReference type="NCBI Taxonomy" id="192259"/>
    <lineage>
        <taxon>Eukaryota</taxon>
        <taxon>Viridiplantae</taxon>
        <taxon>Streptophyta</taxon>
        <taxon>Embryophyta</taxon>
        <taxon>Tracheophyta</taxon>
        <taxon>Spermatophyta</taxon>
        <taxon>Magnoliopsida</taxon>
        <taxon>eudicotyledons</taxon>
        <taxon>Gunneridae</taxon>
        <taxon>Pentapetalae</taxon>
        <taxon>asterids</taxon>
        <taxon>lamiids</taxon>
        <taxon>Lamiales</taxon>
        <taxon>Lentibulariaceae</taxon>
        <taxon>Genlisea</taxon>
    </lineage>
</organism>